<dbReference type="GeneID" id="117569597"/>
<comment type="similarity">
    <text evidence="2">Belongs to the glycosyl hydrolase 13 family.</text>
</comment>
<dbReference type="RefSeq" id="XP_034106723.2">
    <property type="nucleotide sequence ID" value="XM_034250832.2"/>
</dbReference>
<evidence type="ECO:0000313" key="8">
    <source>
        <dbReference type="Proteomes" id="UP000515160"/>
    </source>
</evidence>
<dbReference type="Gene3D" id="3.90.400.10">
    <property type="entry name" value="Oligo-1,6-glucosidase, Domain 2"/>
    <property type="match status" value="1"/>
</dbReference>
<dbReference type="Gene3D" id="3.20.20.80">
    <property type="entry name" value="Glycosidases"/>
    <property type="match status" value="1"/>
</dbReference>
<dbReference type="InterPro" id="IPR017853">
    <property type="entry name" value="GH"/>
</dbReference>
<keyword evidence="4" id="KW-0732">Signal</keyword>
<dbReference type="GO" id="GO:0004558">
    <property type="term" value="F:alpha-1,4-glucosidase activity"/>
    <property type="evidence" value="ECO:0007669"/>
    <property type="project" value="UniProtKB-EC"/>
</dbReference>
<sequence>MDSDGDGIGDLNGITSKLEYLKELGVTAAWLSPIFKSPMVDFGYDISDFFDIQPEYGTLEDFRNLIKKANELELKIILDFVPNHSSDENEWFKKSVKREKGYQDYYVWHDGKVNASTGVREPPTNWLQYFRGSAWEWNEERQQYYLHQFAVQQPDLNYRNPDVVAQMKRVLRYWLNEGVSGFRCDALPPLFEVLPDAEGQYPDEVVSGATDDADDRDYLTTTYIENQPETVDMVYQWRTVLDDHKRIYGGNSSVLLIETYSPAWFTMQFYGNRSVNGAHLPFNFNLITVMEKSGLSASNVQEAIDLWLQNMPAGRTANWVLGNHDKRRAASRYGAEFIDAMNMLVMILPGASVTYQGEELGMTDGWISWEDTVDPWGCNSNADIYEQYTRDPERTPFQWTNGTNAGFSTGETTWLPLAADYETINVATESAADHSHLTIYKSLIALRRSSKTLQNGSTKYAVLSDDVFVIKRSLSGANSIFYVCNFGSASITVDLSEFDKTLPSDLVLLIRSMDSIKSEGAGYASKELELAVGEALVLSSE</sequence>
<dbReference type="PANTHER" id="PTHR10357:SF234">
    <property type="entry name" value="MALTASE A2-RELATED"/>
    <property type="match status" value="1"/>
</dbReference>
<dbReference type="OrthoDB" id="1740265at2759"/>
<dbReference type="EC" id="3.2.1.20" evidence="3"/>
<dbReference type="InterPro" id="IPR006047">
    <property type="entry name" value="GH13_cat_dom"/>
</dbReference>
<dbReference type="FunFam" id="3.90.400.10:FF:000001">
    <property type="entry name" value="Maltase A3, isoform A"/>
    <property type="match status" value="1"/>
</dbReference>
<protein>
    <recommendedName>
        <fullName evidence="3">alpha-glucosidase</fullName>
        <ecNumber evidence="3">3.2.1.20</ecNumber>
    </recommendedName>
</protein>
<keyword evidence="6" id="KW-0326">Glycosidase</keyword>
<dbReference type="PANTHER" id="PTHR10357">
    <property type="entry name" value="ALPHA-AMYLASE FAMILY MEMBER"/>
    <property type="match status" value="1"/>
</dbReference>
<dbReference type="GO" id="GO:0005975">
    <property type="term" value="P:carbohydrate metabolic process"/>
    <property type="evidence" value="ECO:0007669"/>
    <property type="project" value="InterPro"/>
</dbReference>
<dbReference type="Proteomes" id="UP000515160">
    <property type="component" value="Chromosome 3"/>
</dbReference>
<dbReference type="AlphaFoldDB" id="A0A6P8X4N2"/>
<keyword evidence="5" id="KW-0325">Glycoprotein</keyword>
<name>A0A6P8X4N2_DROAB</name>
<feature type="domain" description="Glycosyl hydrolase family 13 catalytic" evidence="7">
    <location>
        <begin position="1"/>
        <end position="394"/>
    </location>
</feature>
<evidence type="ECO:0000256" key="1">
    <source>
        <dbReference type="ARBA" id="ARBA00001657"/>
    </source>
</evidence>
<dbReference type="Pfam" id="PF00128">
    <property type="entry name" value="Alpha-amylase"/>
    <property type="match status" value="1"/>
</dbReference>
<dbReference type="InterPro" id="IPR013780">
    <property type="entry name" value="Glyco_hydro_b"/>
</dbReference>
<proteinExistence type="inferred from homology"/>
<dbReference type="SMART" id="SM00642">
    <property type="entry name" value="Aamy"/>
    <property type="match status" value="1"/>
</dbReference>
<evidence type="ECO:0000256" key="4">
    <source>
        <dbReference type="ARBA" id="ARBA00022729"/>
    </source>
</evidence>
<dbReference type="CDD" id="cd11328">
    <property type="entry name" value="AmyAc_maltase"/>
    <property type="match status" value="1"/>
</dbReference>
<keyword evidence="6" id="KW-0378">Hydrolase</keyword>
<dbReference type="InterPro" id="IPR045857">
    <property type="entry name" value="O16G_dom_2"/>
</dbReference>
<evidence type="ECO:0000256" key="6">
    <source>
        <dbReference type="ARBA" id="ARBA00023295"/>
    </source>
</evidence>
<dbReference type="SUPFAM" id="SSF51445">
    <property type="entry name" value="(Trans)glycosidases"/>
    <property type="match status" value="1"/>
</dbReference>
<dbReference type="Gene3D" id="2.60.40.1180">
    <property type="entry name" value="Golgi alpha-mannosidase II"/>
    <property type="match status" value="1"/>
</dbReference>
<evidence type="ECO:0000313" key="9">
    <source>
        <dbReference type="RefSeq" id="XP_034106723.2"/>
    </source>
</evidence>
<gene>
    <name evidence="9" type="primary">LOC117569597</name>
</gene>
<evidence type="ECO:0000259" key="7">
    <source>
        <dbReference type="SMART" id="SM00642"/>
    </source>
</evidence>
<organism evidence="8 9">
    <name type="scientific">Drosophila albomicans</name>
    <name type="common">Fruit fly</name>
    <dbReference type="NCBI Taxonomy" id="7291"/>
    <lineage>
        <taxon>Eukaryota</taxon>
        <taxon>Metazoa</taxon>
        <taxon>Ecdysozoa</taxon>
        <taxon>Arthropoda</taxon>
        <taxon>Hexapoda</taxon>
        <taxon>Insecta</taxon>
        <taxon>Pterygota</taxon>
        <taxon>Neoptera</taxon>
        <taxon>Endopterygota</taxon>
        <taxon>Diptera</taxon>
        <taxon>Brachycera</taxon>
        <taxon>Muscomorpha</taxon>
        <taxon>Ephydroidea</taxon>
        <taxon>Drosophilidae</taxon>
        <taxon>Drosophila</taxon>
    </lineage>
</organism>
<keyword evidence="8" id="KW-1185">Reference proteome</keyword>
<reference evidence="9" key="1">
    <citation type="submission" date="2025-08" db="UniProtKB">
        <authorList>
            <consortium name="RefSeq"/>
        </authorList>
    </citation>
    <scope>IDENTIFICATION</scope>
    <source>
        <strain evidence="9">15112-1751.03</strain>
        <tissue evidence="9">Whole Adult</tissue>
    </source>
</reference>
<comment type="catalytic activity">
    <reaction evidence="1">
        <text>Hydrolysis of terminal, non-reducing (1-&gt;4)-linked alpha-D-glucose residues with release of alpha-D-glucose.</text>
        <dbReference type="EC" id="3.2.1.20"/>
    </reaction>
</comment>
<accession>A0A6P8X4N2</accession>
<evidence type="ECO:0000256" key="3">
    <source>
        <dbReference type="ARBA" id="ARBA00012741"/>
    </source>
</evidence>
<evidence type="ECO:0000256" key="5">
    <source>
        <dbReference type="ARBA" id="ARBA00023180"/>
    </source>
</evidence>
<evidence type="ECO:0000256" key="2">
    <source>
        <dbReference type="ARBA" id="ARBA00008061"/>
    </source>
</evidence>